<dbReference type="Proteomes" id="UP000638986">
    <property type="component" value="Unassembled WGS sequence"/>
</dbReference>
<evidence type="ECO:0000313" key="12">
    <source>
        <dbReference type="Proteomes" id="UP000638986"/>
    </source>
</evidence>
<dbReference type="SUPFAM" id="SSF53850">
    <property type="entry name" value="Periplasmic binding protein-like II"/>
    <property type="match status" value="1"/>
</dbReference>
<dbReference type="GeneID" id="300269059"/>
<reference evidence="8 12" key="3">
    <citation type="submission" date="2020-11" db="EMBL/GenBank/DDBJ databases">
        <title>Enhanced detection system for hospital associated transmission using whole genome sequencing surveillance.</title>
        <authorList>
            <person name="Harrison L.H."/>
            <person name="Van Tyne D."/>
            <person name="Marsh J.W."/>
            <person name="Griffith M.P."/>
            <person name="Snyder D.J."/>
            <person name="Cooper V.S."/>
            <person name="Mustapha M."/>
        </authorList>
    </citation>
    <scope>NUCLEOTIDE SEQUENCE [LARGE SCALE GENOMIC DNA]</scope>
    <source>
        <strain evidence="8 12">PSB00013</strain>
    </source>
</reference>
<evidence type="ECO:0000259" key="6">
    <source>
        <dbReference type="SMART" id="SM00062"/>
    </source>
</evidence>
<dbReference type="InterPro" id="IPR001638">
    <property type="entry name" value="Solute-binding_3/MltF_N"/>
</dbReference>
<evidence type="ECO:0000256" key="4">
    <source>
        <dbReference type="RuleBase" id="RU003744"/>
    </source>
</evidence>
<dbReference type="Pfam" id="PF00497">
    <property type="entry name" value="SBP_bac_3"/>
    <property type="match status" value="1"/>
</dbReference>
<feature type="signal peptide" evidence="5">
    <location>
        <begin position="1"/>
        <end position="22"/>
    </location>
</feature>
<dbReference type="Gene3D" id="3.40.190.10">
    <property type="entry name" value="Periplasmic binding protein-like II"/>
    <property type="match status" value="2"/>
</dbReference>
<evidence type="ECO:0000313" key="9">
    <source>
        <dbReference type="EMBL" id="SPZ08489.1"/>
    </source>
</evidence>
<dbReference type="RefSeq" id="WP_010795007.1">
    <property type="nucleotide sequence ID" value="NZ_CP044086.1"/>
</dbReference>
<name>A0A2X2EJM4_PSELU</name>
<dbReference type="SMART" id="SM00062">
    <property type="entry name" value="PBPb"/>
    <property type="match status" value="1"/>
</dbReference>
<keyword evidence="11" id="KW-1185">Reference proteome</keyword>
<keyword evidence="3 5" id="KW-0732">Signal</keyword>
<gene>
    <name evidence="9" type="primary">argT_1</name>
    <name evidence="8" type="ORF">I5Q09_11820</name>
    <name evidence="7" type="ORF">IRZ65_04580</name>
    <name evidence="9" type="ORF">NCTC11842_02813</name>
</gene>
<evidence type="ECO:0000313" key="11">
    <source>
        <dbReference type="Proteomes" id="UP000626180"/>
    </source>
</evidence>
<dbReference type="PROSITE" id="PS01039">
    <property type="entry name" value="SBP_BACTERIAL_3"/>
    <property type="match status" value="1"/>
</dbReference>
<evidence type="ECO:0000256" key="1">
    <source>
        <dbReference type="ARBA" id="ARBA00004196"/>
    </source>
</evidence>
<dbReference type="EMBL" id="JADMCD010000002">
    <property type="protein sequence ID" value="MBF8639957.1"/>
    <property type="molecule type" value="Genomic_DNA"/>
</dbReference>
<dbReference type="AlphaFoldDB" id="A0A2X2EJM4"/>
<comment type="subcellular location">
    <subcellularLocation>
        <location evidence="1">Cell envelope</location>
    </subcellularLocation>
</comment>
<dbReference type="PANTHER" id="PTHR35936">
    <property type="entry name" value="MEMBRANE-BOUND LYTIC MUREIN TRANSGLYCOSYLASE F"/>
    <property type="match status" value="1"/>
</dbReference>
<reference evidence="7 11" key="2">
    <citation type="submission" date="2020-10" db="EMBL/GenBank/DDBJ databases">
        <title>Genome sequences of Pseudomonas isolates.</title>
        <authorList>
            <person name="Wessels L."/>
            <person name="Reich F."/>
            <person name="Hammerl J."/>
        </authorList>
    </citation>
    <scope>NUCLEOTIDE SEQUENCE [LARGE SCALE GENOMIC DNA]</scope>
    <source>
        <strain evidence="7 11">20-MO00624-0</strain>
    </source>
</reference>
<evidence type="ECO:0000313" key="10">
    <source>
        <dbReference type="Proteomes" id="UP000250443"/>
    </source>
</evidence>
<feature type="chain" id="PRO_5044386927" evidence="5">
    <location>
        <begin position="23"/>
        <end position="259"/>
    </location>
</feature>
<proteinExistence type="inferred from homology"/>
<evidence type="ECO:0000313" key="8">
    <source>
        <dbReference type="EMBL" id="MBH3439372.1"/>
    </source>
</evidence>
<dbReference type="Proteomes" id="UP000626180">
    <property type="component" value="Unassembled WGS sequence"/>
</dbReference>
<dbReference type="InterPro" id="IPR018313">
    <property type="entry name" value="SBP_3_CS"/>
</dbReference>
<feature type="domain" description="Solute-binding protein family 3/N-terminal" evidence="6">
    <location>
        <begin position="27"/>
        <end position="253"/>
    </location>
</feature>
<reference evidence="9 10" key="1">
    <citation type="submission" date="2018-06" db="EMBL/GenBank/DDBJ databases">
        <authorList>
            <consortium name="Pathogen Informatics"/>
            <person name="Doyle S."/>
        </authorList>
    </citation>
    <scope>NUCLEOTIDE SEQUENCE [LARGE SCALE GENOMIC DNA]</scope>
    <source>
        <strain evidence="9 10">NCTC11842</strain>
    </source>
</reference>
<dbReference type="EMBL" id="UAUF01000012">
    <property type="protein sequence ID" value="SPZ08489.1"/>
    <property type="molecule type" value="Genomic_DNA"/>
</dbReference>
<dbReference type="PANTHER" id="PTHR35936:SF13">
    <property type="entry name" value="HISTIDINE-BINDING PERIPLASMIC PROTEIN"/>
    <property type="match status" value="1"/>
</dbReference>
<comment type="similarity">
    <text evidence="2 4">Belongs to the bacterial solute-binding protein 3 family.</text>
</comment>
<sequence length="259" mass="28496">MKKKWLTLSAIALCLSAGSALAKDIKEIRFGVDTTYPPFEYKAPDGSFAGFDVELGNAICEKLAVKCRWIVSDFDGLIPGLRARKFDGILSSLTVTPQRAEQIDFTDRMWSGNSSMIMKKGANLEPTAESLKGKVVGVQQGTIQENFAKTKLATAGVKVQSYQDQDQVYADLTSGRIDVSMQDMLQAEGDFMKSPQGKDYVNQSIRDELLPADTAIGVRKGNDEMKALLNKGIAAIHADGTYEKIQKKYFGDLDIYNNK</sequence>
<evidence type="ECO:0000256" key="3">
    <source>
        <dbReference type="ARBA" id="ARBA00022729"/>
    </source>
</evidence>
<dbReference type="EMBL" id="JADTXM010000007">
    <property type="protein sequence ID" value="MBH3439372.1"/>
    <property type="molecule type" value="Genomic_DNA"/>
</dbReference>
<evidence type="ECO:0000256" key="2">
    <source>
        <dbReference type="ARBA" id="ARBA00010333"/>
    </source>
</evidence>
<dbReference type="GO" id="GO:0030313">
    <property type="term" value="C:cell envelope"/>
    <property type="evidence" value="ECO:0007669"/>
    <property type="project" value="UniProtKB-SubCell"/>
</dbReference>
<evidence type="ECO:0000313" key="7">
    <source>
        <dbReference type="EMBL" id="MBF8639957.1"/>
    </source>
</evidence>
<evidence type="ECO:0000256" key="5">
    <source>
        <dbReference type="SAM" id="SignalP"/>
    </source>
</evidence>
<accession>A0A2X2EJM4</accession>
<organism evidence="9 10">
    <name type="scientific">Pseudomonas luteola</name>
    <dbReference type="NCBI Taxonomy" id="47886"/>
    <lineage>
        <taxon>Bacteria</taxon>
        <taxon>Pseudomonadati</taxon>
        <taxon>Pseudomonadota</taxon>
        <taxon>Gammaproteobacteria</taxon>
        <taxon>Pseudomonadales</taxon>
        <taxon>Pseudomonadaceae</taxon>
        <taxon>Pseudomonas</taxon>
    </lineage>
</organism>
<dbReference type="Proteomes" id="UP000250443">
    <property type="component" value="Unassembled WGS sequence"/>
</dbReference>
<protein>
    <submittedName>
        <fullName evidence="9">Extracellular solute-binding protein</fullName>
    </submittedName>
    <submittedName>
        <fullName evidence="7">Transporter substrate-binding domain-containing protein</fullName>
    </submittedName>
</protein>